<dbReference type="OrthoDB" id="7874348at2"/>
<reference evidence="2 3" key="1">
    <citation type="submission" date="2019-04" db="EMBL/GenBank/DDBJ databases">
        <title>Draft genome sequence of Gemmobacter aestuarii sp. nov.</title>
        <authorList>
            <person name="Hameed A."/>
            <person name="Lin S.-Y."/>
            <person name="Shahina M."/>
            <person name="Lai W.-A."/>
            <person name="Young C.-C."/>
        </authorList>
    </citation>
    <scope>NUCLEOTIDE SEQUENCE [LARGE SCALE GENOMIC DNA]</scope>
    <source>
        <strain evidence="2 3">CC-PW-75</strain>
    </source>
</reference>
<evidence type="ECO:0000256" key="1">
    <source>
        <dbReference type="SAM" id="SignalP"/>
    </source>
</evidence>
<comment type="caution">
    <text evidence="2">The sequence shown here is derived from an EMBL/GenBank/DDBJ whole genome shotgun (WGS) entry which is preliminary data.</text>
</comment>
<proteinExistence type="predicted"/>
<gene>
    <name evidence="2" type="ORF">E7811_10300</name>
</gene>
<keyword evidence="1" id="KW-0732">Signal</keyword>
<evidence type="ECO:0000313" key="2">
    <source>
        <dbReference type="EMBL" id="THD83847.1"/>
    </source>
</evidence>
<protein>
    <submittedName>
        <fullName evidence="2">Dihydrodipicolinate reductase</fullName>
    </submittedName>
</protein>
<dbReference type="Proteomes" id="UP000309450">
    <property type="component" value="Unassembled WGS sequence"/>
</dbReference>
<feature type="chain" id="PRO_5020637187" evidence="1">
    <location>
        <begin position="20"/>
        <end position="120"/>
    </location>
</feature>
<evidence type="ECO:0000313" key="3">
    <source>
        <dbReference type="Proteomes" id="UP000309450"/>
    </source>
</evidence>
<organism evidence="2 3">
    <name type="scientific">Aliigemmobacter aestuarii</name>
    <dbReference type="NCBI Taxonomy" id="1445661"/>
    <lineage>
        <taxon>Bacteria</taxon>
        <taxon>Pseudomonadati</taxon>
        <taxon>Pseudomonadota</taxon>
        <taxon>Alphaproteobacteria</taxon>
        <taxon>Rhodobacterales</taxon>
        <taxon>Paracoccaceae</taxon>
        <taxon>Aliigemmobacter</taxon>
    </lineage>
</organism>
<keyword evidence="3" id="KW-1185">Reference proteome</keyword>
<dbReference type="EMBL" id="SSND01000002">
    <property type="protein sequence ID" value="THD83847.1"/>
    <property type="molecule type" value="Genomic_DNA"/>
</dbReference>
<accession>A0A4S3MNG0</accession>
<sequence>MRLSILAVILGLAVLPARADTPAAVRDKSTFLKLVDGRALEIGLYRLTLKVKGDGKIEGRALGWDITGNWGWKDGLFCREMDWSGKVIPYNCQLVEAVGPDRLRFTADAGQGQSAVFRIR</sequence>
<feature type="signal peptide" evidence="1">
    <location>
        <begin position="1"/>
        <end position="19"/>
    </location>
</feature>
<name>A0A4S3MNG0_9RHOB</name>
<dbReference type="AlphaFoldDB" id="A0A4S3MNG0"/>